<reference evidence="3 4" key="1">
    <citation type="journal article" date="2021" name="Sci. Rep.">
        <title>The genome of the diatom Chaetoceros tenuissimus carries an ancient integrated fragment of an extant virus.</title>
        <authorList>
            <person name="Hongo Y."/>
            <person name="Kimura K."/>
            <person name="Takaki Y."/>
            <person name="Yoshida Y."/>
            <person name="Baba S."/>
            <person name="Kobayashi G."/>
            <person name="Nagasaki K."/>
            <person name="Hano T."/>
            <person name="Tomaru Y."/>
        </authorList>
    </citation>
    <scope>NUCLEOTIDE SEQUENCE [LARGE SCALE GENOMIC DNA]</scope>
    <source>
        <strain evidence="3 4">NIES-3715</strain>
    </source>
</reference>
<evidence type="ECO:0000313" key="3">
    <source>
        <dbReference type="EMBL" id="GFH51069.1"/>
    </source>
</evidence>
<feature type="transmembrane region" description="Helical" evidence="1">
    <location>
        <begin position="164"/>
        <end position="187"/>
    </location>
</feature>
<dbReference type="Gene3D" id="3.40.50.1820">
    <property type="entry name" value="alpha/beta hydrolase"/>
    <property type="match status" value="1"/>
</dbReference>
<accession>A0AAD3CSN5</accession>
<feature type="transmembrane region" description="Helical" evidence="1">
    <location>
        <begin position="199"/>
        <end position="218"/>
    </location>
</feature>
<feature type="transmembrane region" description="Helical" evidence="1">
    <location>
        <begin position="114"/>
        <end position="143"/>
    </location>
</feature>
<sequence>MSDFVKRRKFGNISVEDHPTLGEPSSSLTFTNKQTKVFTIGQEQIILEKAENEDHAIVKQVDFGSPGLFLMRLAYTLVAFLMSGFCFIFCEQLILFLFLGLAIESGLTSSGEDFTFLVFIGVLFAIPAFLYSMSHWMTVAMAFTQDVLGGNKMMKTTLSYKSVIMDWIHTSVFFFVPILVAACYLYAGSEKWWDKTLISWFIVVFAYFMVFLVSVVYHEIDGCLQLIRYSDKSPIEYEENEGRYNLKTIVAAFRMKMKHKLSGVVVASYNASGTDPSSSGMSLAEIQDKYNPKVSNDDGVELFRKSRKFYDYRERRSIYARLTQFLACCGLFEKKDEPQRQHNVDDVLGYAPFVTNSTWGLESMYCRNRKRRFVAVVDGESAMTREQGLSSSICYFIGMVLTLFSFVAFMVWMDLPAGAIGVLCAFYAIYCIRSVLHTLKLKGMYDNLRVDTSNGDDSEVLYQVQEAFRITEPTDTLCWMVFFLELVFLFIIPVGALYHSGNVPVATLFIFTSIVTFARRYCNSTIAVQEFGSLDGIEKDNTYYSSKKSDDQKEVKRQKDEEWREKHRLGYILTNISSGNRVNFWMSVFTFFIIAFCGVFMTALIKGSDKGSLEGGIYTTALQYPGSNNLEYASCMLGREITPPDSTETSLADFTFLTKIAYEDPGVAQESLNAWFGEGIATVQNDTVAEFKTDYETKNGKSAVEYKLFNFPGSDVGIVSIRGTSNGWDALSDAQLWSAAALAQWVRAIMPLGTWFNPILTHLVNLVSSIESEHLAKVAFYRQTAAFVQDLKEKNTYGNLLVTGHSLGGGLAMITGAQTKVPAVALSGPNAVISGSTFDPPVSLKDLEKYTFNIVPDRDVVPRLDDLSQNYQRINCRTGLNDPISCHFGIRSLCEVLLSCGSHGRPVPCACLEMEDIYRDQLELTNINSGLTLEQTIQQECPTNANE</sequence>
<feature type="transmembrane region" description="Helical" evidence="1">
    <location>
        <begin position="73"/>
        <end position="102"/>
    </location>
</feature>
<gene>
    <name evidence="3" type="ORF">CTEN210_07545</name>
</gene>
<keyword evidence="4" id="KW-1185">Reference proteome</keyword>
<keyword evidence="1" id="KW-0472">Membrane</keyword>
<evidence type="ECO:0000259" key="2">
    <source>
        <dbReference type="Pfam" id="PF01764"/>
    </source>
</evidence>
<dbReference type="Pfam" id="PF01764">
    <property type="entry name" value="Lipase_3"/>
    <property type="match status" value="1"/>
</dbReference>
<keyword evidence="1" id="KW-1133">Transmembrane helix</keyword>
<protein>
    <recommendedName>
        <fullName evidence="2">Fungal lipase-type domain-containing protein</fullName>
    </recommendedName>
</protein>
<comment type="caution">
    <text evidence="3">The sequence shown here is derived from an EMBL/GenBank/DDBJ whole genome shotgun (WGS) entry which is preliminary data.</text>
</comment>
<dbReference type="AlphaFoldDB" id="A0AAD3CSN5"/>
<feature type="domain" description="Fungal lipase-type" evidence="2">
    <location>
        <begin position="719"/>
        <end position="864"/>
    </location>
</feature>
<dbReference type="EMBL" id="BLLK01000045">
    <property type="protein sequence ID" value="GFH51069.1"/>
    <property type="molecule type" value="Genomic_DNA"/>
</dbReference>
<dbReference type="InterPro" id="IPR029058">
    <property type="entry name" value="AB_hydrolase_fold"/>
</dbReference>
<feature type="transmembrane region" description="Helical" evidence="1">
    <location>
        <begin position="418"/>
        <end position="436"/>
    </location>
</feature>
<proteinExistence type="predicted"/>
<feature type="transmembrane region" description="Helical" evidence="1">
    <location>
        <begin position="477"/>
        <end position="498"/>
    </location>
</feature>
<keyword evidence="1" id="KW-0812">Transmembrane</keyword>
<dbReference type="GO" id="GO:0006629">
    <property type="term" value="P:lipid metabolic process"/>
    <property type="evidence" value="ECO:0007669"/>
    <property type="project" value="InterPro"/>
</dbReference>
<organism evidence="3 4">
    <name type="scientific">Chaetoceros tenuissimus</name>
    <dbReference type="NCBI Taxonomy" id="426638"/>
    <lineage>
        <taxon>Eukaryota</taxon>
        <taxon>Sar</taxon>
        <taxon>Stramenopiles</taxon>
        <taxon>Ochrophyta</taxon>
        <taxon>Bacillariophyta</taxon>
        <taxon>Coscinodiscophyceae</taxon>
        <taxon>Chaetocerotophycidae</taxon>
        <taxon>Chaetocerotales</taxon>
        <taxon>Chaetocerotaceae</taxon>
        <taxon>Chaetoceros</taxon>
    </lineage>
</organism>
<dbReference type="InterPro" id="IPR002921">
    <property type="entry name" value="Fungal_lipase-type"/>
</dbReference>
<dbReference type="SUPFAM" id="SSF53474">
    <property type="entry name" value="alpha/beta-Hydrolases"/>
    <property type="match status" value="1"/>
</dbReference>
<dbReference type="CDD" id="cd00741">
    <property type="entry name" value="Lipase"/>
    <property type="match status" value="1"/>
</dbReference>
<name>A0AAD3CSN5_9STRA</name>
<feature type="transmembrane region" description="Helical" evidence="1">
    <location>
        <begin position="393"/>
        <end position="412"/>
    </location>
</feature>
<evidence type="ECO:0000313" key="4">
    <source>
        <dbReference type="Proteomes" id="UP001054902"/>
    </source>
</evidence>
<evidence type="ECO:0000256" key="1">
    <source>
        <dbReference type="SAM" id="Phobius"/>
    </source>
</evidence>
<feature type="transmembrane region" description="Helical" evidence="1">
    <location>
        <begin position="584"/>
        <end position="605"/>
    </location>
</feature>
<dbReference type="Proteomes" id="UP001054902">
    <property type="component" value="Unassembled WGS sequence"/>
</dbReference>